<keyword evidence="3" id="KW-1185">Reference proteome</keyword>
<dbReference type="Gene3D" id="3.30.70.360">
    <property type="match status" value="1"/>
</dbReference>
<dbReference type="SUPFAM" id="SSF53187">
    <property type="entry name" value="Zn-dependent exopeptidases"/>
    <property type="match status" value="1"/>
</dbReference>
<sequence length="443" mass="46962">MVIESPQETADRVRAVLGDLDLVLPDIDALYRDLHANPELSGAEARTATVIADRYAAAGLAVTPAVGGHGVIGVLANGAGPVVAVRADFDALPIAEDTGLPYASTAIATRADGTMVPVMHACGHDLHTASLVGAARLLAERREAWSGTLVLIAQPAEESMQGAKAMLADGLFRADGRFPRPDVVLAQHCAVTRAGMVHHRPGIAYSACRNFRITIHGNGAHGAAPHWSVDPVVLAAQTVVMLQTVVSREVDPDEMTVLTVGSVHAGSRPNIIPAEAVLEVTLRGTSEDVMDQLQAAMERIVRGVAAAGRAPRSPDIELIEQTLPVRNDADVTARVRAVHAELFPAEDMVDLPWPNKGSEDFAYFGEPGDGRYYPGPAIPVSMWFYGSTAATLWDAASGDLRERIARMPGQHTPYYAPDRLPTLRRGIETIVGAALAFLPVPAP</sequence>
<dbReference type="InterPro" id="IPR002933">
    <property type="entry name" value="Peptidase_M20"/>
</dbReference>
<name>A0ABY5VQ70_9ACTN</name>
<dbReference type="Pfam" id="PF01546">
    <property type="entry name" value="Peptidase_M20"/>
    <property type="match status" value="1"/>
</dbReference>
<dbReference type="EMBL" id="CP073720">
    <property type="protein sequence ID" value="UWP79922.1"/>
    <property type="molecule type" value="Genomic_DNA"/>
</dbReference>
<evidence type="ECO:0000313" key="3">
    <source>
        <dbReference type="Proteomes" id="UP001059617"/>
    </source>
</evidence>
<evidence type="ECO:0000313" key="2">
    <source>
        <dbReference type="EMBL" id="UWP79922.1"/>
    </source>
</evidence>
<dbReference type="Pfam" id="PF07687">
    <property type="entry name" value="M20_dimer"/>
    <property type="match status" value="1"/>
</dbReference>
<dbReference type="PANTHER" id="PTHR11014:SF63">
    <property type="entry name" value="METALLOPEPTIDASE, PUTATIVE (AFU_ORTHOLOGUE AFUA_6G09600)-RELATED"/>
    <property type="match status" value="1"/>
</dbReference>
<dbReference type="InterPro" id="IPR036264">
    <property type="entry name" value="Bact_exopeptidase_dim_dom"/>
</dbReference>
<dbReference type="Gene3D" id="3.40.630.10">
    <property type="entry name" value="Zn peptidases"/>
    <property type="match status" value="1"/>
</dbReference>
<dbReference type="SUPFAM" id="SSF55031">
    <property type="entry name" value="Bacterial exopeptidase dimerisation domain"/>
    <property type="match status" value="1"/>
</dbReference>
<dbReference type="InterPro" id="IPR011650">
    <property type="entry name" value="Peptidase_M20_dimer"/>
</dbReference>
<protein>
    <submittedName>
        <fullName evidence="2">Amidohydrolase</fullName>
    </submittedName>
</protein>
<accession>A0ABY5VQ70</accession>
<organism evidence="2 3">
    <name type="scientific">Dactylosporangium fulvum</name>
    <dbReference type="NCBI Taxonomy" id="53359"/>
    <lineage>
        <taxon>Bacteria</taxon>
        <taxon>Bacillati</taxon>
        <taxon>Actinomycetota</taxon>
        <taxon>Actinomycetes</taxon>
        <taxon>Micromonosporales</taxon>
        <taxon>Micromonosporaceae</taxon>
        <taxon>Dactylosporangium</taxon>
    </lineage>
</organism>
<dbReference type="InterPro" id="IPR017439">
    <property type="entry name" value="Amidohydrolase"/>
</dbReference>
<feature type="domain" description="Peptidase M20 dimerisation" evidence="1">
    <location>
        <begin position="210"/>
        <end position="305"/>
    </location>
</feature>
<dbReference type="NCBIfam" id="TIGR01891">
    <property type="entry name" value="amidohydrolases"/>
    <property type="match status" value="1"/>
</dbReference>
<reference evidence="2" key="2">
    <citation type="submission" date="2022-09" db="EMBL/GenBank/DDBJ databases">
        <title>Biosynthetic gene clusters of Dactylosporangioum fulvum.</title>
        <authorList>
            <person name="Caradec T."/>
        </authorList>
    </citation>
    <scope>NUCLEOTIDE SEQUENCE</scope>
    <source>
        <strain evidence="2">NRRL B-16292</strain>
    </source>
</reference>
<evidence type="ECO:0000259" key="1">
    <source>
        <dbReference type="Pfam" id="PF07687"/>
    </source>
</evidence>
<dbReference type="PANTHER" id="PTHR11014">
    <property type="entry name" value="PEPTIDASE M20 FAMILY MEMBER"/>
    <property type="match status" value="1"/>
</dbReference>
<gene>
    <name evidence="2" type="ORF">Dfulv_32785</name>
</gene>
<reference evidence="2" key="1">
    <citation type="submission" date="2021-04" db="EMBL/GenBank/DDBJ databases">
        <authorList>
            <person name="Hartkoorn R.C."/>
            <person name="Beaudoing E."/>
            <person name="Hot D."/>
        </authorList>
    </citation>
    <scope>NUCLEOTIDE SEQUENCE</scope>
    <source>
        <strain evidence="2">NRRL B-16292</strain>
    </source>
</reference>
<dbReference type="RefSeq" id="WP_259857680.1">
    <property type="nucleotide sequence ID" value="NZ_BAAAST010000001.1"/>
</dbReference>
<proteinExistence type="predicted"/>
<dbReference type="Proteomes" id="UP001059617">
    <property type="component" value="Chromosome"/>
</dbReference>